<reference evidence="4" key="2">
    <citation type="journal article" date="2021" name="PeerJ">
        <title>Extensive microbial diversity within the chicken gut microbiome revealed by metagenomics and culture.</title>
        <authorList>
            <person name="Gilroy R."/>
            <person name="Ravi A."/>
            <person name="Getino M."/>
            <person name="Pursley I."/>
            <person name="Horton D.L."/>
            <person name="Alikhan N.F."/>
            <person name="Baker D."/>
            <person name="Gharbi K."/>
            <person name="Hall N."/>
            <person name="Watson M."/>
            <person name="Adriaenssens E.M."/>
            <person name="Foster-Nyarko E."/>
            <person name="Jarju S."/>
            <person name="Secka A."/>
            <person name="Antonio M."/>
            <person name="Oren A."/>
            <person name="Chaudhuri R.R."/>
            <person name="La Ragione R."/>
            <person name="Hildebrand F."/>
            <person name="Pallen M.J."/>
        </authorList>
    </citation>
    <scope>NUCLEOTIDE SEQUENCE</scope>
    <source>
        <strain evidence="4">ChiSxjej2B14-8506</strain>
    </source>
</reference>
<accession>A0A9D1S4P9</accession>
<proteinExistence type="predicted"/>
<reference evidence="4" key="1">
    <citation type="submission" date="2020-10" db="EMBL/GenBank/DDBJ databases">
        <authorList>
            <person name="Gilroy R."/>
        </authorList>
    </citation>
    <scope>NUCLEOTIDE SEQUENCE</scope>
    <source>
        <strain evidence="4">ChiSxjej2B14-8506</strain>
    </source>
</reference>
<dbReference type="GO" id="GO:0004560">
    <property type="term" value="F:alpha-L-fucosidase activity"/>
    <property type="evidence" value="ECO:0007669"/>
    <property type="project" value="InterPro"/>
</dbReference>
<evidence type="ECO:0000313" key="4">
    <source>
        <dbReference type="EMBL" id="HIU46791.1"/>
    </source>
</evidence>
<feature type="domain" description="Alpha fucosidase A-like C-terminal" evidence="2">
    <location>
        <begin position="656"/>
        <end position="721"/>
    </location>
</feature>
<evidence type="ECO:0000259" key="2">
    <source>
        <dbReference type="Pfam" id="PF21307"/>
    </source>
</evidence>
<evidence type="ECO:0000313" key="5">
    <source>
        <dbReference type="Proteomes" id="UP000824123"/>
    </source>
</evidence>
<dbReference type="PIRSF" id="PIRSF007663">
    <property type="entry name" value="UCP007663"/>
    <property type="match status" value="1"/>
</dbReference>
<dbReference type="Pfam" id="PF22124">
    <property type="entry name" value="Glyco_hydro_95_cat"/>
    <property type="match status" value="1"/>
</dbReference>
<dbReference type="AlphaFoldDB" id="A0A9D1S4P9"/>
<dbReference type="Proteomes" id="UP000824123">
    <property type="component" value="Unassembled WGS sequence"/>
</dbReference>
<dbReference type="InterPro" id="IPR049053">
    <property type="entry name" value="AFCA-like_C"/>
</dbReference>
<dbReference type="Pfam" id="PF21307">
    <property type="entry name" value="Glyco_hydro_95_C"/>
    <property type="match status" value="1"/>
</dbReference>
<organism evidence="4 5">
    <name type="scientific">Candidatus Fimadaptatus faecigallinarum</name>
    <dbReference type="NCBI Taxonomy" id="2840814"/>
    <lineage>
        <taxon>Bacteria</taxon>
        <taxon>Bacillati</taxon>
        <taxon>Bacillota</taxon>
        <taxon>Clostridia</taxon>
        <taxon>Eubacteriales</taxon>
        <taxon>Candidatus Fimadaptatus</taxon>
    </lineage>
</organism>
<dbReference type="InterPro" id="IPR054363">
    <property type="entry name" value="GH95_cat"/>
</dbReference>
<dbReference type="EMBL" id="DVNK01000038">
    <property type="protein sequence ID" value="HIU46791.1"/>
    <property type="molecule type" value="Genomic_DNA"/>
</dbReference>
<evidence type="ECO:0000259" key="1">
    <source>
        <dbReference type="Pfam" id="PF14498"/>
    </source>
</evidence>
<feature type="domain" description="Glycosyl hydrolase family 95 catalytic" evidence="3">
    <location>
        <begin position="254"/>
        <end position="654"/>
    </location>
</feature>
<gene>
    <name evidence="4" type="ORF">IAC59_05995</name>
</gene>
<comment type="caution">
    <text evidence="4">The sequence shown here is derived from an EMBL/GenBank/DDBJ whole genome shotgun (WGS) entry which is preliminary data.</text>
</comment>
<dbReference type="InterPro" id="IPR027414">
    <property type="entry name" value="GH95_N_dom"/>
</dbReference>
<keyword evidence="4" id="KW-0378">Hydrolase</keyword>
<sequence length="745" mass="82526">MQEELIWYGAPARNWDEALPLGNGRLGGMVYGGVKEDQIHLNDDTLYGGAPLQRVNPDARATLDRARELLRQGKLDAAYMAVQAGMTGTPRYTGPYLPLCTLFMRFEGRFDATDYRRELDLSEGVARVSFEAGGARYTREYVASAPDGVIAVRLACSEPGRLSLYINLMRRPYDPGTRVTPDGRLLMQGRATDGGIEYDCMVEARAEGGHVERVGDCLHVVDADAVTVYVASDTSFRGAFPEAQCARRLDAARGYAELRTAHVADYRALYGRVSLSLGGARSDAPTDARIRALREGAADEGLMALMFNFGRYLLISCSRPGSMAANLQGIWNDSFAPPWESIFTININTEMNYWPSGPCDLNELAEPLFDLIWRLYDSGKVTARRMYGAGGYMAHHNVTIWGNTAPTGAGVFLWPFGAAWLSLQVWEHYEYTLDEAMLRRNFPLLRDATRFFLDYLIEDERGYLITGLTQSPENAYILPNGERNSIARTCTMDNAILRALFDATIGAARVLGGCDELIAEISAARLRLAPYRIGSRGQLLEWAEEYEEVEPGHRHMSHLFGLYPGRDIATDSTPELVAACRRTMELRLSAGGGHTGWSRAWLIALNARLRDGDAAHDHVSKLLTLSTYDNLFDRHPPFQIDGNFGAVAGIAEMLLQSHQGCIDLLPALPSAWAEGEVRGLRARGGYAVDILWKEGRPVCVKLRAKRAGVVKIRANVPLHGENAEYIDGFTQVNIEKDQELTLYSE</sequence>
<protein>
    <submittedName>
        <fullName evidence="4">Glycoside hydrolase family 95 protein</fullName>
    </submittedName>
</protein>
<dbReference type="Pfam" id="PF14498">
    <property type="entry name" value="Glyco_hyd_65N_2"/>
    <property type="match status" value="1"/>
</dbReference>
<dbReference type="PANTHER" id="PTHR31084:SF0">
    <property type="entry name" value="ALPHA-L-FUCOSIDASE 2"/>
    <property type="match status" value="1"/>
</dbReference>
<name>A0A9D1S4P9_9FIRM</name>
<dbReference type="InterPro" id="IPR012341">
    <property type="entry name" value="6hp_glycosidase-like_sf"/>
</dbReference>
<dbReference type="InterPro" id="IPR008928">
    <property type="entry name" value="6-hairpin_glycosidase_sf"/>
</dbReference>
<evidence type="ECO:0000259" key="3">
    <source>
        <dbReference type="Pfam" id="PF22124"/>
    </source>
</evidence>
<feature type="domain" description="Glycosyl hydrolase family 95 N-terminal" evidence="1">
    <location>
        <begin position="6"/>
        <end position="238"/>
    </location>
</feature>
<dbReference type="Gene3D" id="1.50.10.10">
    <property type="match status" value="1"/>
</dbReference>
<dbReference type="SUPFAM" id="SSF48208">
    <property type="entry name" value="Six-hairpin glycosidases"/>
    <property type="match status" value="1"/>
</dbReference>
<dbReference type="PANTHER" id="PTHR31084">
    <property type="entry name" value="ALPHA-L-FUCOSIDASE 2"/>
    <property type="match status" value="1"/>
</dbReference>
<dbReference type="InterPro" id="IPR016518">
    <property type="entry name" value="Alpha-L-fucosidase"/>
</dbReference>
<dbReference type="GO" id="GO:0005975">
    <property type="term" value="P:carbohydrate metabolic process"/>
    <property type="evidence" value="ECO:0007669"/>
    <property type="project" value="InterPro"/>
</dbReference>